<dbReference type="InterPro" id="IPR036291">
    <property type="entry name" value="NAD(P)-bd_dom_sf"/>
</dbReference>
<dbReference type="AlphaFoldDB" id="A0AA41QDR9"/>
<reference evidence="2" key="1">
    <citation type="submission" date="2022-01" db="EMBL/GenBank/DDBJ databases">
        <title>Antribacter sp. nov., isolated from Guizhou of China.</title>
        <authorList>
            <person name="Chengliang C."/>
            <person name="Ya Z."/>
        </authorList>
    </citation>
    <scope>NUCLEOTIDE SEQUENCE</scope>
    <source>
        <strain evidence="2">KLBMP 9083</strain>
    </source>
</reference>
<gene>
    <name evidence="2" type="ORF">L1785_09835</name>
</gene>
<accession>A0AA41QDR9</accession>
<dbReference type="RefSeq" id="WP_236089082.1">
    <property type="nucleotide sequence ID" value="NZ_JAKGSG010000029.1"/>
</dbReference>
<dbReference type="PANTHER" id="PTHR43162:SF1">
    <property type="entry name" value="PRESTALK A DIFFERENTIATION PROTEIN A"/>
    <property type="match status" value="1"/>
</dbReference>
<comment type="caution">
    <text evidence="2">The sequence shown here is derived from an EMBL/GenBank/DDBJ whole genome shotgun (WGS) entry which is preliminary data.</text>
</comment>
<dbReference type="PANTHER" id="PTHR43162">
    <property type="match status" value="1"/>
</dbReference>
<sequence>MTTSPGTTRPDSAAASTRVVTVLGATRNFFKVGHYTLRRLAVAAPDLTLRLAIPEAQAAGRAVRDVDVQLRDWDLADPRSLVAALAGTDTMLMVPPIDRRVEIGGLYLRAAQRAGVRQIVCLGIQFAPGQCAMADEAATLESLLVASGIAFDLVRLPMFLENLLYQCQSIAQNGTFTFPIGADVPFSYITCDDAAELFCRKILDPGSVDLSGALMSHAAQATCGQWAEALSDVCGRQVTFARQSAEHFITSLARYGMRPEAAAQVLGLWERIGTYGDASATRTAETLLGRPTTDLTTWTTERACCFGTGFLSCPHPHPPVQHMFGPA</sequence>
<dbReference type="InterPro" id="IPR008030">
    <property type="entry name" value="NmrA-like"/>
</dbReference>
<name>A0AA41QDR9_9MICO</name>
<feature type="domain" description="NmrA-like" evidence="1">
    <location>
        <begin position="57"/>
        <end position="252"/>
    </location>
</feature>
<protein>
    <recommendedName>
        <fullName evidence="1">NmrA-like domain-containing protein</fullName>
    </recommendedName>
</protein>
<proteinExistence type="predicted"/>
<evidence type="ECO:0000259" key="1">
    <source>
        <dbReference type="Pfam" id="PF05368"/>
    </source>
</evidence>
<organism evidence="2 3">
    <name type="scientific">Antribacter soli</name>
    <dbReference type="NCBI Taxonomy" id="2910976"/>
    <lineage>
        <taxon>Bacteria</taxon>
        <taxon>Bacillati</taxon>
        <taxon>Actinomycetota</taxon>
        <taxon>Actinomycetes</taxon>
        <taxon>Micrococcales</taxon>
        <taxon>Promicromonosporaceae</taxon>
        <taxon>Antribacter</taxon>
    </lineage>
</organism>
<keyword evidence="3" id="KW-1185">Reference proteome</keyword>
<dbReference type="Gene3D" id="3.40.50.720">
    <property type="entry name" value="NAD(P)-binding Rossmann-like Domain"/>
    <property type="match status" value="1"/>
</dbReference>
<evidence type="ECO:0000313" key="2">
    <source>
        <dbReference type="EMBL" id="MCF4121282.1"/>
    </source>
</evidence>
<dbReference type="EMBL" id="JAKGSG010000029">
    <property type="protein sequence ID" value="MCF4121282.1"/>
    <property type="molecule type" value="Genomic_DNA"/>
</dbReference>
<dbReference type="Pfam" id="PF05368">
    <property type="entry name" value="NmrA"/>
    <property type="match status" value="1"/>
</dbReference>
<dbReference type="SUPFAM" id="SSF51735">
    <property type="entry name" value="NAD(P)-binding Rossmann-fold domains"/>
    <property type="match status" value="1"/>
</dbReference>
<dbReference type="Proteomes" id="UP001165405">
    <property type="component" value="Unassembled WGS sequence"/>
</dbReference>
<evidence type="ECO:0000313" key="3">
    <source>
        <dbReference type="Proteomes" id="UP001165405"/>
    </source>
</evidence>
<dbReference type="Gene3D" id="3.90.25.10">
    <property type="entry name" value="UDP-galactose 4-epimerase, domain 1"/>
    <property type="match status" value="1"/>
</dbReference>
<dbReference type="InterPro" id="IPR051604">
    <property type="entry name" value="Ergot_Alk_Oxidoreductase"/>
</dbReference>